<feature type="transmembrane region" description="Helical" evidence="9">
    <location>
        <begin position="93"/>
        <end position="114"/>
    </location>
</feature>
<proteinExistence type="inferred from homology"/>
<evidence type="ECO:0000256" key="7">
    <source>
        <dbReference type="ARBA" id="ARBA00023136"/>
    </source>
</evidence>
<evidence type="ECO:0000313" key="11">
    <source>
        <dbReference type="EMBL" id="MCH4562096.1"/>
    </source>
</evidence>
<dbReference type="Pfam" id="PF04290">
    <property type="entry name" value="DctQ"/>
    <property type="match status" value="1"/>
</dbReference>
<evidence type="ECO:0000256" key="8">
    <source>
        <dbReference type="ARBA" id="ARBA00038436"/>
    </source>
</evidence>
<feature type="domain" description="Tripartite ATP-independent periplasmic transporters DctQ component" evidence="10">
    <location>
        <begin position="34"/>
        <end position="156"/>
    </location>
</feature>
<reference evidence="11 12" key="1">
    <citation type="submission" date="2022-02" db="EMBL/GenBank/DDBJ databases">
        <title>Halomonas fukangensis sp. nov., a halophilic bacterium isolated from a bulk soil of Kalidium foliatum at Fukang.</title>
        <authorList>
            <person name="Huang Y."/>
        </authorList>
    </citation>
    <scope>NUCLEOTIDE SEQUENCE [LARGE SCALE GENOMIC DNA]</scope>
    <source>
        <strain evidence="11 12">EGI 63088</strain>
    </source>
</reference>
<evidence type="ECO:0000256" key="2">
    <source>
        <dbReference type="ARBA" id="ARBA00022448"/>
    </source>
</evidence>
<keyword evidence="7 9" id="KW-0472">Membrane</keyword>
<evidence type="ECO:0000256" key="1">
    <source>
        <dbReference type="ARBA" id="ARBA00004429"/>
    </source>
</evidence>
<comment type="similarity">
    <text evidence="8 9">Belongs to the TRAP transporter small permease family.</text>
</comment>
<dbReference type="InterPro" id="IPR055348">
    <property type="entry name" value="DctQ"/>
</dbReference>
<dbReference type="InterPro" id="IPR007387">
    <property type="entry name" value="TRAP_DctQ"/>
</dbReference>
<comment type="subunit">
    <text evidence="9">The complex comprises the extracytoplasmic solute receptor protein and the two transmembrane proteins.</text>
</comment>
<evidence type="ECO:0000256" key="4">
    <source>
        <dbReference type="ARBA" id="ARBA00022519"/>
    </source>
</evidence>
<evidence type="ECO:0000256" key="6">
    <source>
        <dbReference type="ARBA" id="ARBA00022989"/>
    </source>
</evidence>
<keyword evidence="3" id="KW-1003">Cell membrane</keyword>
<organism evidence="11 12">
    <name type="scientific">Halomonas flagellata</name>
    <dbReference type="NCBI Taxonomy" id="2920385"/>
    <lineage>
        <taxon>Bacteria</taxon>
        <taxon>Pseudomonadati</taxon>
        <taxon>Pseudomonadota</taxon>
        <taxon>Gammaproteobacteria</taxon>
        <taxon>Oceanospirillales</taxon>
        <taxon>Halomonadaceae</taxon>
        <taxon>Halomonas</taxon>
    </lineage>
</organism>
<comment type="function">
    <text evidence="9">Part of the tripartite ATP-independent periplasmic (TRAP) transport system.</text>
</comment>
<keyword evidence="12" id="KW-1185">Reference proteome</keyword>
<keyword evidence="5 9" id="KW-0812">Transmembrane</keyword>
<accession>A0ABS9RQI7</accession>
<dbReference type="PANTHER" id="PTHR35011">
    <property type="entry name" value="2,3-DIKETO-L-GULONATE TRAP TRANSPORTER SMALL PERMEASE PROTEIN YIAM"/>
    <property type="match status" value="1"/>
</dbReference>
<dbReference type="RefSeq" id="WP_240566955.1">
    <property type="nucleotide sequence ID" value="NZ_JAKVPY010000003.1"/>
</dbReference>
<evidence type="ECO:0000259" key="10">
    <source>
        <dbReference type="Pfam" id="PF04290"/>
    </source>
</evidence>
<protein>
    <recommendedName>
        <fullName evidence="9">TRAP transporter small permease protein</fullName>
    </recommendedName>
</protein>
<keyword evidence="6 9" id="KW-1133">Transmembrane helix</keyword>
<comment type="caution">
    <text evidence="11">The sequence shown here is derived from an EMBL/GenBank/DDBJ whole genome shotgun (WGS) entry which is preliminary data.</text>
</comment>
<feature type="transmembrane region" description="Helical" evidence="9">
    <location>
        <begin position="134"/>
        <end position="159"/>
    </location>
</feature>
<dbReference type="EMBL" id="JAKVPY010000003">
    <property type="protein sequence ID" value="MCH4562096.1"/>
    <property type="molecule type" value="Genomic_DNA"/>
</dbReference>
<dbReference type="Proteomes" id="UP001202117">
    <property type="component" value="Unassembled WGS sequence"/>
</dbReference>
<gene>
    <name evidence="11" type="ORF">MKP05_03005</name>
</gene>
<keyword evidence="4 9" id="KW-0997">Cell inner membrane</keyword>
<evidence type="ECO:0000256" key="9">
    <source>
        <dbReference type="RuleBase" id="RU369079"/>
    </source>
</evidence>
<evidence type="ECO:0000313" key="12">
    <source>
        <dbReference type="Proteomes" id="UP001202117"/>
    </source>
</evidence>
<dbReference type="PANTHER" id="PTHR35011:SF10">
    <property type="entry name" value="TRAP TRANSPORTER SMALL PERMEASE PROTEIN"/>
    <property type="match status" value="1"/>
</dbReference>
<feature type="transmembrane region" description="Helical" evidence="9">
    <location>
        <begin position="54"/>
        <end position="73"/>
    </location>
</feature>
<comment type="subcellular location">
    <subcellularLocation>
        <location evidence="1 9">Cell inner membrane</location>
        <topology evidence="1 9">Multi-pass membrane protein</topology>
    </subcellularLocation>
</comment>
<feature type="transmembrane region" description="Helical" evidence="9">
    <location>
        <begin position="21"/>
        <end position="42"/>
    </location>
</feature>
<keyword evidence="2 9" id="KW-0813">Transport</keyword>
<evidence type="ECO:0000256" key="3">
    <source>
        <dbReference type="ARBA" id="ARBA00022475"/>
    </source>
</evidence>
<evidence type="ECO:0000256" key="5">
    <source>
        <dbReference type="ARBA" id="ARBA00022692"/>
    </source>
</evidence>
<name>A0ABS9RQI7_9GAMM</name>
<sequence>MEKVSLKALAMSRSLNRWVERLCVALVIVLVLDVWLGILARYVLPWNLTFTEELARYLMIWVALLAISTGICYRQHVGVLILFDRFPRPMRKFLALSFDVIGFAFFAFMFIYGLGYVERGFSQLTMIFGMPRGYPYIIIPVASGLACLQFVMVAVYDFFAPDPHPAAERA</sequence>